<keyword evidence="2 4" id="KW-0689">Ribosomal protein</keyword>
<sequence>MVRLSSLAIAHVTCSFNNTIISITTVGGHTIVSSSGGAVGFKGHKRSTPYASLSVAKDLAKKAYYKGVRKLYVQLKGFGNGRKSCLKGFMAGKLNILEIKEVTAIPYNGCKASKQRRI</sequence>
<dbReference type="GO" id="GO:1990904">
    <property type="term" value="C:ribonucleoprotein complex"/>
    <property type="evidence" value="ECO:0007669"/>
    <property type="project" value="UniProtKB-KW"/>
</dbReference>
<dbReference type="Gene3D" id="3.30.420.80">
    <property type="entry name" value="Ribosomal protein S11"/>
    <property type="match status" value="1"/>
</dbReference>
<evidence type="ECO:0000256" key="2">
    <source>
        <dbReference type="ARBA" id="ARBA00022980"/>
    </source>
</evidence>
<evidence type="ECO:0000313" key="4">
    <source>
        <dbReference type="EMBL" id="QIC54986.1"/>
    </source>
</evidence>
<dbReference type="EMBL" id="MK292549">
    <property type="protein sequence ID" value="QIC54986.1"/>
    <property type="molecule type" value="Genomic_DNA"/>
</dbReference>
<keyword evidence="4" id="KW-0496">Mitochondrion</keyword>
<accession>A0A6C0X9W6</accession>
<organism evidence="4">
    <name type="scientific">Baffinella frigidus</name>
    <dbReference type="NCBI Taxonomy" id="2571260"/>
    <lineage>
        <taxon>Eukaryota</taxon>
        <taxon>Cryptophyceae</taxon>
        <taxon>Cryptomonadales</taxon>
        <taxon>Baffinellaceae</taxon>
        <taxon>Baffinella</taxon>
    </lineage>
</organism>
<dbReference type="GO" id="GO:0005840">
    <property type="term" value="C:ribosome"/>
    <property type="evidence" value="ECO:0007669"/>
    <property type="project" value="UniProtKB-KW"/>
</dbReference>
<dbReference type="InterPro" id="IPR001971">
    <property type="entry name" value="Ribosomal_uS11"/>
</dbReference>
<dbReference type="HAMAP" id="MF_01310">
    <property type="entry name" value="Ribosomal_uS11"/>
    <property type="match status" value="1"/>
</dbReference>
<reference evidence="4" key="2">
    <citation type="journal article" date="2019" name="Mitochondrial DNA Part B Resour">
        <title>The complete mitochondrial genome of a marine microalgae Cryptophyceae sp. CCMP2293.</title>
        <authorList>
            <person name="Hu S."/>
            <person name="Xu Y."/>
            <person name="Xu B."/>
            <person name="Li F."/>
        </authorList>
    </citation>
    <scope>NUCLEOTIDE SEQUENCE</scope>
</reference>
<comment type="similarity">
    <text evidence="1">Belongs to the universal ribosomal protein uS11 family.</text>
</comment>
<keyword evidence="3" id="KW-0687">Ribonucleoprotein</keyword>
<dbReference type="GO" id="GO:0003735">
    <property type="term" value="F:structural constituent of ribosome"/>
    <property type="evidence" value="ECO:0007669"/>
    <property type="project" value="InterPro"/>
</dbReference>
<dbReference type="GO" id="GO:0006412">
    <property type="term" value="P:translation"/>
    <property type="evidence" value="ECO:0007669"/>
    <property type="project" value="InterPro"/>
</dbReference>
<dbReference type="SUPFAM" id="SSF53137">
    <property type="entry name" value="Translational machinery components"/>
    <property type="match status" value="1"/>
</dbReference>
<dbReference type="InterPro" id="IPR036967">
    <property type="entry name" value="Ribosomal_uS11_sf"/>
</dbReference>
<dbReference type="PIRSF" id="PIRSF002131">
    <property type="entry name" value="Ribosomal_S11"/>
    <property type="match status" value="1"/>
</dbReference>
<evidence type="ECO:0000256" key="3">
    <source>
        <dbReference type="ARBA" id="ARBA00023274"/>
    </source>
</evidence>
<geneLocation type="mitochondrion" evidence="4"/>
<dbReference type="Pfam" id="PF00411">
    <property type="entry name" value="Ribosomal_S11"/>
    <property type="match status" value="1"/>
</dbReference>
<reference evidence="4" key="1">
    <citation type="submission" date="2018-12" db="EMBL/GenBank/DDBJ databases">
        <authorList>
            <person name="hu s."/>
            <person name="Xu Y."/>
            <person name="Xu B."/>
            <person name="Li F."/>
        </authorList>
    </citation>
    <scope>NUCLEOTIDE SEQUENCE</scope>
</reference>
<dbReference type="PANTHER" id="PTHR11759">
    <property type="entry name" value="40S RIBOSOMAL PROTEIN S14/30S RIBOSOMAL PROTEIN S11"/>
    <property type="match status" value="1"/>
</dbReference>
<gene>
    <name evidence="4" type="primary">rps11</name>
</gene>
<protein>
    <submittedName>
        <fullName evidence="4">Ribosomal protein S11</fullName>
    </submittedName>
</protein>
<dbReference type="NCBIfam" id="NF003698">
    <property type="entry name" value="PRK05309.1"/>
    <property type="match status" value="1"/>
</dbReference>
<name>A0A6C0X9W6_9CRYP</name>
<dbReference type="AlphaFoldDB" id="A0A6C0X9W6"/>
<proteinExistence type="inferred from homology"/>
<evidence type="ECO:0000256" key="1">
    <source>
        <dbReference type="ARBA" id="ARBA00006194"/>
    </source>
</evidence>